<gene>
    <name evidence="1" type="ORF">METZ01_LOCUS53059</name>
</gene>
<accession>A0A381S7X6</accession>
<dbReference type="AlphaFoldDB" id="A0A381S7X6"/>
<proteinExistence type="predicted"/>
<dbReference type="EMBL" id="UINC01002777">
    <property type="protein sequence ID" value="SVA00205.1"/>
    <property type="molecule type" value="Genomic_DNA"/>
</dbReference>
<protein>
    <submittedName>
        <fullName evidence="1">Uncharacterized protein</fullName>
    </submittedName>
</protein>
<name>A0A381S7X6_9ZZZZ</name>
<sequence length="206" mass="22429">MHWLTGCVNTTIQEVREASTSLNSKESIVILSRKHKTSGETEDDFVGCVSNKTSGGEGALSVMSERDFMDELFPWFEPRTAPLNMRELTYVISRPLISEKIQAIGVRYLVWVEGTTERSEESGALQCTVVSGGIPACFGFLSWESGSDYEASVWDINRGITVGKVSSEASGTSIVPALVVPIPFIARVQNQACISLAEQLKTFIGA</sequence>
<reference evidence="1" key="1">
    <citation type="submission" date="2018-05" db="EMBL/GenBank/DDBJ databases">
        <authorList>
            <person name="Lanie J.A."/>
            <person name="Ng W.-L."/>
            <person name="Kazmierczak K.M."/>
            <person name="Andrzejewski T.M."/>
            <person name="Davidsen T.M."/>
            <person name="Wayne K.J."/>
            <person name="Tettelin H."/>
            <person name="Glass J.I."/>
            <person name="Rusch D."/>
            <person name="Podicherti R."/>
            <person name="Tsui H.-C.T."/>
            <person name="Winkler M.E."/>
        </authorList>
    </citation>
    <scope>NUCLEOTIDE SEQUENCE</scope>
</reference>
<evidence type="ECO:0000313" key="1">
    <source>
        <dbReference type="EMBL" id="SVA00205.1"/>
    </source>
</evidence>
<organism evidence="1">
    <name type="scientific">marine metagenome</name>
    <dbReference type="NCBI Taxonomy" id="408172"/>
    <lineage>
        <taxon>unclassified sequences</taxon>
        <taxon>metagenomes</taxon>
        <taxon>ecological metagenomes</taxon>
    </lineage>
</organism>